<feature type="domain" description="BZIP" evidence="10">
    <location>
        <begin position="210"/>
        <end position="270"/>
    </location>
</feature>
<dbReference type="InterPro" id="IPR004827">
    <property type="entry name" value="bZIP"/>
</dbReference>
<dbReference type="GO" id="GO:0003677">
    <property type="term" value="F:DNA binding"/>
    <property type="evidence" value="ECO:0007669"/>
    <property type="project" value="UniProtKB-KW"/>
</dbReference>
<evidence type="ECO:0000256" key="9">
    <source>
        <dbReference type="SAM" id="Phobius"/>
    </source>
</evidence>
<evidence type="ECO:0000313" key="11">
    <source>
        <dbReference type="EMBL" id="GAA0181105.1"/>
    </source>
</evidence>
<evidence type="ECO:0000313" key="12">
    <source>
        <dbReference type="Proteomes" id="UP001454036"/>
    </source>
</evidence>
<dbReference type="AlphaFoldDB" id="A0AAV3RS26"/>
<feature type="region of interest" description="Disordered" evidence="8">
    <location>
        <begin position="134"/>
        <end position="207"/>
    </location>
</feature>
<feature type="compositionally biased region" description="Basic and acidic residues" evidence="8">
    <location>
        <begin position="513"/>
        <end position="522"/>
    </location>
</feature>
<gene>
    <name evidence="11" type="ORF">LIER_30201</name>
</gene>
<dbReference type="EMBL" id="BAABME010010695">
    <property type="protein sequence ID" value="GAA0181105.1"/>
    <property type="molecule type" value="Genomic_DNA"/>
</dbReference>
<dbReference type="PROSITE" id="PS50217">
    <property type="entry name" value="BZIP"/>
    <property type="match status" value="1"/>
</dbReference>
<feature type="compositionally biased region" description="Low complexity" evidence="8">
    <location>
        <begin position="192"/>
        <end position="205"/>
    </location>
</feature>
<comment type="subcellular location">
    <subcellularLocation>
        <location evidence="2">Endoplasmic reticulum membrane</location>
        <topology evidence="2">Single-pass membrane protein</topology>
    </subcellularLocation>
    <subcellularLocation>
        <location evidence="1">Nucleus</location>
    </subcellularLocation>
</comment>
<evidence type="ECO:0000256" key="6">
    <source>
        <dbReference type="ARBA" id="ARBA00023163"/>
    </source>
</evidence>
<keyword evidence="5" id="KW-0238">DNA-binding</keyword>
<dbReference type="Gene3D" id="1.20.5.170">
    <property type="match status" value="1"/>
</dbReference>
<keyword evidence="12" id="KW-1185">Reference proteome</keyword>
<dbReference type="GO" id="GO:0003700">
    <property type="term" value="F:DNA-binding transcription factor activity"/>
    <property type="evidence" value="ECO:0007669"/>
    <property type="project" value="InterPro"/>
</dbReference>
<evidence type="ECO:0000256" key="4">
    <source>
        <dbReference type="ARBA" id="ARBA00023015"/>
    </source>
</evidence>
<evidence type="ECO:0000256" key="5">
    <source>
        <dbReference type="ARBA" id="ARBA00023125"/>
    </source>
</evidence>
<organism evidence="11 12">
    <name type="scientific">Lithospermum erythrorhizon</name>
    <name type="common">Purple gromwell</name>
    <name type="synonym">Lithospermum officinale var. erythrorhizon</name>
    <dbReference type="NCBI Taxonomy" id="34254"/>
    <lineage>
        <taxon>Eukaryota</taxon>
        <taxon>Viridiplantae</taxon>
        <taxon>Streptophyta</taxon>
        <taxon>Embryophyta</taxon>
        <taxon>Tracheophyta</taxon>
        <taxon>Spermatophyta</taxon>
        <taxon>Magnoliopsida</taxon>
        <taxon>eudicotyledons</taxon>
        <taxon>Gunneridae</taxon>
        <taxon>Pentapetalae</taxon>
        <taxon>asterids</taxon>
        <taxon>lamiids</taxon>
        <taxon>Boraginales</taxon>
        <taxon>Boraginaceae</taxon>
        <taxon>Boraginoideae</taxon>
        <taxon>Lithospermeae</taxon>
        <taxon>Lithospermum</taxon>
    </lineage>
</organism>
<name>A0AAV3RS26_LITER</name>
<evidence type="ECO:0000256" key="8">
    <source>
        <dbReference type="SAM" id="MobiDB-lite"/>
    </source>
</evidence>
<accession>A0AAV3RS26</accession>
<protein>
    <submittedName>
        <fullName evidence="11">Basic leucine zipper transcription factor</fullName>
    </submittedName>
</protein>
<evidence type="ECO:0000256" key="1">
    <source>
        <dbReference type="ARBA" id="ARBA00004123"/>
    </source>
</evidence>
<dbReference type="Proteomes" id="UP001454036">
    <property type="component" value="Unassembled WGS sequence"/>
</dbReference>
<dbReference type="InterPro" id="IPR046347">
    <property type="entry name" value="bZIP_sf"/>
</dbReference>
<keyword evidence="9" id="KW-0812">Transmembrane</keyword>
<dbReference type="PANTHER" id="PTHR47416">
    <property type="entry name" value="BASIC-LEUCINE ZIPPER TRANSCRIPTION FACTOR F-RELATED"/>
    <property type="match status" value="1"/>
</dbReference>
<proteinExistence type="inferred from homology"/>
<keyword evidence="6" id="KW-0804">Transcription</keyword>
<dbReference type="GO" id="GO:0005634">
    <property type="term" value="C:nucleus"/>
    <property type="evidence" value="ECO:0007669"/>
    <property type="project" value="UniProtKB-SubCell"/>
</dbReference>
<evidence type="ECO:0000259" key="10">
    <source>
        <dbReference type="PROSITE" id="PS50217"/>
    </source>
</evidence>
<comment type="caution">
    <text evidence="11">The sequence shown here is derived from an EMBL/GenBank/DDBJ whole genome shotgun (WGS) entry which is preliminary data.</text>
</comment>
<keyword evidence="9" id="KW-0472">Membrane</keyword>
<feature type="region of interest" description="Disordered" evidence="8">
    <location>
        <begin position="606"/>
        <end position="638"/>
    </location>
</feature>
<keyword evidence="7" id="KW-0539">Nucleus</keyword>
<dbReference type="SUPFAM" id="SSF57959">
    <property type="entry name" value="Leucine zipper domain"/>
    <property type="match status" value="1"/>
</dbReference>
<evidence type="ECO:0000256" key="3">
    <source>
        <dbReference type="ARBA" id="ARBA00007163"/>
    </source>
</evidence>
<evidence type="ECO:0000256" key="7">
    <source>
        <dbReference type="ARBA" id="ARBA00023242"/>
    </source>
</evidence>
<keyword evidence="9" id="KW-1133">Transmembrane helix</keyword>
<feature type="compositionally biased region" description="Polar residues" evidence="8">
    <location>
        <begin position="175"/>
        <end position="184"/>
    </location>
</feature>
<evidence type="ECO:0000256" key="2">
    <source>
        <dbReference type="ARBA" id="ARBA00004389"/>
    </source>
</evidence>
<sequence length="701" mass="76153">MDTTFLDFSALNEDPNFDFSVVDLLNDPFNLNPFDPTQFPNHHEASHASSNPYTFLNNNYSDIFQSSGDAISFLKVDSPESNGSNKVLIEEFQGSGKACSNNSVSSSPNFDNNLIKNDVTDLCFNLDGHVKNEGIYVDGDSKNNGVLKRKKDDEDYSNSDSNVDTNSSKHRKSSDNNSYTNVDTNKFRKASDNGCNDGGDNNVNVTLEEEEKRKARLEKNRESAQLSRQRKKHYVVELEDKVRIMHSTIQDLNAKISYIIAENSSLKQQMGGGGVVPSPVADAGQQPPGMYPPPSMMFPWVPGSPYMVKGQGAQVPLLPIPRLKSRQVASVPRTGMKTVNKKSGGRTKKVASVSFLGLLFFMLLFGGLAPMVNVRYGRMKNSFMGRSDSVGNGQYEKHHGKLLTINGSGYGESFSKTPDINSKINCAPADHSGGEDPRANHGGFEFVGAGNESKPLMASLYVPRNDKLVKIDGNLIIHSILASEKATTPEEVQQEKKNDETGLAIPGDLVPSDPRRNTERRPRLSIGSGVESENLKADHQLHQWFREGLAGPMLSSGKCTEVFQFDVVSASAPGGIIPATSASNVSRSSTNSTHVRQGLNRRILHGLPFPPPGSPVPNLTEEGTGRETGKGNFAGNNSSSSMVVSVLLDPREAADAESDGVMGPKSDSRIFVVVLVDGVKYVTYSCKFPFKGEVVPHLVTA</sequence>
<feature type="transmembrane region" description="Helical" evidence="9">
    <location>
        <begin position="350"/>
        <end position="374"/>
    </location>
</feature>
<keyword evidence="4" id="KW-0805">Transcription regulation</keyword>
<comment type="similarity">
    <text evidence="3">Belongs to the bZIP family.</text>
</comment>
<dbReference type="Pfam" id="PF00170">
    <property type="entry name" value="bZIP_1"/>
    <property type="match status" value="1"/>
</dbReference>
<dbReference type="SMART" id="SM00338">
    <property type="entry name" value="BRLZ"/>
    <property type="match status" value="1"/>
</dbReference>
<reference evidence="11 12" key="1">
    <citation type="submission" date="2024-01" db="EMBL/GenBank/DDBJ databases">
        <title>The complete chloroplast genome sequence of Lithospermum erythrorhizon: insights into the phylogenetic relationship among Boraginaceae species and the maternal lineages of purple gromwells.</title>
        <authorList>
            <person name="Okada T."/>
            <person name="Watanabe K."/>
        </authorList>
    </citation>
    <scope>NUCLEOTIDE SEQUENCE [LARGE SCALE GENOMIC DNA]</scope>
</reference>
<dbReference type="PANTHER" id="PTHR47416:SF3">
    <property type="entry name" value="BZIP TRANSCRIPTION FACTOR 17-RELATED"/>
    <property type="match status" value="1"/>
</dbReference>
<dbReference type="GO" id="GO:0005789">
    <property type="term" value="C:endoplasmic reticulum membrane"/>
    <property type="evidence" value="ECO:0007669"/>
    <property type="project" value="UniProtKB-SubCell"/>
</dbReference>
<dbReference type="CDD" id="cd14704">
    <property type="entry name" value="bZIP_HY5-like"/>
    <property type="match status" value="1"/>
</dbReference>
<feature type="region of interest" description="Disordered" evidence="8">
    <location>
        <begin position="485"/>
        <end position="531"/>
    </location>
</feature>